<dbReference type="RefSeq" id="WP_115773392.1">
    <property type="nucleotide sequence ID" value="NZ_PIOC01000017.1"/>
</dbReference>
<organism evidence="2 3">
    <name type="scientific">Oceanobacillus arenosus</name>
    <dbReference type="NCBI Taxonomy" id="1229153"/>
    <lineage>
        <taxon>Bacteria</taxon>
        <taxon>Bacillati</taxon>
        <taxon>Bacillota</taxon>
        <taxon>Bacilli</taxon>
        <taxon>Bacillales</taxon>
        <taxon>Bacillaceae</taxon>
        <taxon>Oceanobacillus</taxon>
    </lineage>
</organism>
<accession>A0A3D8PSF5</accession>
<evidence type="ECO:0000256" key="1">
    <source>
        <dbReference type="SAM" id="Phobius"/>
    </source>
</evidence>
<reference evidence="3" key="1">
    <citation type="submission" date="2017-11" db="EMBL/GenBank/DDBJ databases">
        <authorList>
            <person name="Zhu W."/>
        </authorList>
    </citation>
    <scope>NUCLEOTIDE SEQUENCE [LARGE SCALE GENOMIC DNA]</scope>
    <source>
        <strain evidence="3">CAU 1183</strain>
    </source>
</reference>
<evidence type="ECO:0000313" key="2">
    <source>
        <dbReference type="EMBL" id="RDW18211.1"/>
    </source>
</evidence>
<evidence type="ECO:0000313" key="3">
    <source>
        <dbReference type="Proteomes" id="UP000257143"/>
    </source>
</evidence>
<dbReference type="OrthoDB" id="2440603at2"/>
<dbReference type="Proteomes" id="UP000257143">
    <property type="component" value="Unassembled WGS sequence"/>
</dbReference>
<keyword evidence="3" id="KW-1185">Reference proteome</keyword>
<sequence length="119" mass="13569">MILYIQIYLKVLKSNYMLLIMAIVLAFLTFFIWAGFPGFIISAMLENLTNNFAVILLCTLLSTGFLFSMLFMPINLKVAKIIADMKQSSQIHTFVRLEICWILVCAAVFWIVLAMGSLF</sequence>
<protein>
    <submittedName>
        <fullName evidence="2">Uncharacterized protein</fullName>
    </submittedName>
</protein>
<comment type="caution">
    <text evidence="2">The sequence shown here is derived from an EMBL/GenBank/DDBJ whole genome shotgun (WGS) entry which is preliminary data.</text>
</comment>
<keyword evidence="1" id="KW-0472">Membrane</keyword>
<feature type="transmembrane region" description="Helical" evidence="1">
    <location>
        <begin position="93"/>
        <end position="113"/>
    </location>
</feature>
<keyword evidence="1" id="KW-1133">Transmembrane helix</keyword>
<keyword evidence="1" id="KW-0812">Transmembrane</keyword>
<gene>
    <name evidence="2" type="ORF">CWR48_11530</name>
</gene>
<dbReference type="AlphaFoldDB" id="A0A3D8PSF5"/>
<feature type="transmembrane region" description="Helical" evidence="1">
    <location>
        <begin position="16"/>
        <end position="40"/>
    </location>
</feature>
<proteinExistence type="predicted"/>
<dbReference type="EMBL" id="PIOC01000017">
    <property type="protein sequence ID" value="RDW18211.1"/>
    <property type="molecule type" value="Genomic_DNA"/>
</dbReference>
<feature type="transmembrane region" description="Helical" evidence="1">
    <location>
        <begin position="52"/>
        <end position="72"/>
    </location>
</feature>
<name>A0A3D8PSF5_9BACI</name>